<evidence type="ECO:0000313" key="3">
    <source>
        <dbReference type="Proteomes" id="UP001432075"/>
    </source>
</evidence>
<feature type="compositionally biased region" description="Basic and acidic residues" evidence="1">
    <location>
        <begin position="18"/>
        <end position="39"/>
    </location>
</feature>
<organism evidence="2 3">
    <name type="scientific">Streptomyces goshikiensis</name>
    <dbReference type="NCBI Taxonomy" id="1942"/>
    <lineage>
        <taxon>Bacteria</taxon>
        <taxon>Bacillati</taxon>
        <taxon>Actinomycetota</taxon>
        <taxon>Actinomycetes</taxon>
        <taxon>Kitasatosporales</taxon>
        <taxon>Streptomycetaceae</taxon>
        <taxon>Streptomyces</taxon>
    </lineage>
</organism>
<evidence type="ECO:0000256" key="1">
    <source>
        <dbReference type="SAM" id="MobiDB-lite"/>
    </source>
</evidence>
<evidence type="ECO:0000313" key="2">
    <source>
        <dbReference type="EMBL" id="WUO44947.1"/>
    </source>
</evidence>
<proteinExistence type="predicted"/>
<feature type="region of interest" description="Disordered" evidence="1">
    <location>
        <begin position="1"/>
        <end position="44"/>
    </location>
</feature>
<dbReference type="Proteomes" id="UP001432075">
    <property type="component" value="Chromosome"/>
</dbReference>
<dbReference type="RefSeq" id="WP_328775194.1">
    <property type="nucleotide sequence ID" value="NZ_CP108057.1"/>
</dbReference>
<protein>
    <submittedName>
        <fullName evidence="2">Uncharacterized protein</fullName>
    </submittedName>
</protein>
<dbReference type="EMBL" id="CP108057">
    <property type="protein sequence ID" value="WUO44947.1"/>
    <property type="molecule type" value="Genomic_DNA"/>
</dbReference>
<name>A0ABZ1RDT7_9ACTN</name>
<accession>A0ABZ1RDT7</accession>
<sequence length="82" mass="8584">MNPHSESAHGHGRRHGRHQTDVEREVTGARPETGGELREPIGPGRAVRRVLAGWPGLGGRVTVRRAELPGAPAGLAGVRSAG</sequence>
<gene>
    <name evidence="2" type="ORF">OHU17_03490</name>
</gene>
<reference evidence="2" key="1">
    <citation type="submission" date="2022-10" db="EMBL/GenBank/DDBJ databases">
        <title>The complete genomes of actinobacterial strains from the NBC collection.</title>
        <authorList>
            <person name="Joergensen T.S."/>
            <person name="Alvarez Arevalo M."/>
            <person name="Sterndorff E.B."/>
            <person name="Faurdal D."/>
            <person name="Vuksanovic O."/>
            <person name="Mourched A.-S."/>
            <person name="Charusanti P."/>
            <person name="Shaw S."/>
            <person name="Blin K."/>
            <person name="Weber T."/>
        </authorList>
    </citation>
    <scope>NUCLEOTIDE SEQUENCE</scope>
    <source>
        <strain evidence="2">NBC_00283</strain>
    </source>
</reference>
<keyword evidence="3" id="KW-1185">Reference proteome</keyword>